<dbReference type="InterPro" id="IPR004107">
    <property type="entry name" value="Integrase_SAM-like_N"/>
</dbReference>
<dbReference type="RefSeq" id="WP_304602028.1">
    <property type="nucleotide sequence ID" value="NZ_JAUQYP010000002.1"/>
</dbReference>
<dbReference type="Gene3D" id="1.10.150.130">
    <property type="match status" value="1"/>
</dbReference>
<dbReference type="Pfam" id="PF00589">
    <property type="entry name" value="Phage_integrase"/>
    <property type="match status" value="1"/>
</dbReference>
<proteinExistence type="inferred from homology"/>
<dbReference type="InterPro" id="IPR050090">
    <property type="entry name" value="Tyrosine_recombinase_XerCD"/>
</dbReference>
<dbReference type="InterPro" id="IPR002104">
    <property type="entry name" value="Integrase_catalytic"/>
</dbReference>
<keyword evidence="2" id="KW-0229">DNA integration</keyword>
<dbReference type="Pfam" id="PF14659">
    <property type="entry name" value="Phage_int_SAM_3"/>
    <property type="match status" value="1"/>
</dbReference>
<keyword evidence="3 5" id="KW-0238">DNA-binding</keyword>
<evidence type="ECO:0000256" key="2">
    <source>
        <dbReference type="ARBA" id="ARBA00022908"/>
    </source>
</evidence>
<comment type="caution">
    <text evidence="8">The sequence shown here is derived from an EMBL/GenBank/DDBJ whole genome shotgun (WGS) entry which is preliminary data.</text>
</comment>
<evidence type="ECO:0000313" key="8">
    <source>
        <dbReference type="EMBL" id="MDO8108320.1"/>
    </source>
</evidence>
<evidence type="ECO:0000256" key="3">
    <source>
        <dbReference type="ARBA" id="ARBA00023125"/>
    </source>
</evidence>
<feature type="domain" description="Tyr recombinase" evidence="6">
    <location>
        <begin position="165"/>
        <end position="364"/>
    </location>
</feature>
<accession>A0ABT9DBQ9</accession>
<evidence type="ECO:0000259" key="7">
    <source>
        <dbReference type="PROSITE" id="PS51900"/>
    </source>
</evidence>
<organism evidence="8 9">
    <name type="scientific">Actinotalea lenta</name>
    <dbReference type="NCBI Taxonomy" id="3064654"/>
    <lineage>
        <taxon>Bacteria</taxon>
        <taxon>Bacillati</taxon>
        <taxon>Actinomycetota</taxon>
        <taxon>Actinomycetes</taxon>
        <taxon>Micrococcales</taxon>
        <taxon>Cellulomonadaceae</taxon>
        <taxon>Actinotalea</taxon>
    </lineage>
</organism>
<dbReference type="PROSITE" id="PS51900">
    <property type="entry name" value="CB"/>
    <property type="match status" value="1"/>
</dbReference>
<evidence type="ECO:0000256" key="4">
    <source>
        <dbReference type="ARBA" id="ARBA00023172"/>
    </source>
</evidence>
<dbReference type="CDD" id="cd01189">
    <property type="entry name" value="INT_ICEBs1_C_like"/>
    <property type="match status" value="1"/>
</dbReference>
<dbReference type="SUPFAM" id="SSF56349">
    <property type="entry name" value="DNA breaking-rejoining enzymes"/>
    <property type="match status" value="1"/>
</dbReference>
<sequence length="372" mass="42016">MVWIISKPDRSGAIRHAGMYRDPEGRTRSAGVFASERAARSAARGAEERVRRQEWIDPGAGKITFAEYAEHIWLPSRHLEVTTRAGYASYLRNHFVPYFGRLQLGKISPSAIQGWVSHALDQGLSPRSIAKYHTMLHSIFARAVRDRLIAFNPCADTELPKVVTRRARTLTPAEFDAILSEIPERFRPLVLTGIETGLRWGELIALRPRHIDFLRRAITVEETIVEVSRKDSPTGQRMIVKPYPKDDEPRTLTVSQGLLDALAARIATLGLARDDLLFPSREMAHGEPLSRATFNTRYWRPAVQRAGIDFPARMHDLRHAHASWLLAGGADLKAVMERMGHAQIMTTQKYLHTLPDADQRALAAFEAIRTRR</sequence>
<protein>
    <submittedName>
        <fullName evidence="8">Tyrosine-type recombinase/integrase</fullName>
    </submittedName>
</protein>
<dbReference type="InterPro" id="IPR044068">
    <property type="entry name" value="CB"/>
</dbReference>
<dbReference type="InterPro" id="IPR013762">
    <property type="entry name" value="Integrase-like_cat_sf"/>
</dbReference>
<gene>
    <name evidence="8" type="ORF">Q6348_14070</name>
</gene>
<dbReference type="InterPro" id="IPR011010">
    <property type="entry name" value="DNA_brk_join_enz"/>
</dbReference>
<evidence type="ECO:0000256" key="5">
    <source>
        <dbReference type="PROSITE-ProRule" id="PRU01248"/>
    </source>
</evidence>
<feature type="domain" description="Core-binding (CB)" evidence="7">
    <location>
        <begin position="63"/>
        <end position="144"/>
    </location>
</feature>
<dbReference type="EMBL" id="JAUQYP010000002">
    <property type="protein sequence ID" value="MDO8108320.1"/>
    <property type="molecule type" value="Genomic_DNA"/>
</dbReference>
<evidence type="ECO:0000256" key="1">
    <source>
        <dbReference type="ARBA" id="ARBA00008857"/>
    </source>
</evidence>
<dbReference type="Gene3D" id="1.10.443.10">
    <property type="entry name" value="Intergrase catalytic core"/>
    <property type="match status" value="1"/>
</dbReference>
<dbReference type="PANTHER" id="PTHR30349">
    <property type="entry name" value="PHAGE INTEGRASE-RELATED"/>
    <property type="match status" value="1"/>
</dbReference>
<comment type="similarity">
    <text evidence="1">Belongs to the 'phage' integrase family.</text>
</comment>
<dbReference type="Proteomes" id="UP001232536">
    <property type="component" value="Unassembled WGS sequence"/>
</dbReference>
<name>A0ABT9DBQ9_9CELL</name>
<dbReference type="PROSITE" id="PS51898">
    <property type="entry name" value="TYR_RECOMBINASE"/>
    <property type="match status" value="1"/>
</dbReference>
<keyword evidence="4" id="KW-0233">DNA recombination</keyword>
<keyword evidence="9" id="KW-1185">Reference proteome</keyword>
<evidence type="ECO:0000313" key="9">
    <source>
        <dbReference type="Proteomes" id="UP001232536"/>
    </source>
</evidence>
<dbReference type="PANTHER" id="PTHR30349:SF64">
    <property type="entry name" value="PROPHAGE INTEGRASE INTD-RELATED"/>
    <property type="match status" value="1"/>
</dbReference>
<dbReference type="InterPro" id="IPR010998">
    <property type="entry name" value="Integrase_recombinase_N"/>
</dbReference>
<evidence type="ECO:0000259" key="6">
    <source>
        <dbReference type="PROSITE" id="PS51898"/>
    </source>
</evidence>
<reference evidence="8 9" key="1">
    <citation type="submission" date="2023-07" db="EMBL/GenBank/DDBJ databases">
        <title>Description of novel actinomycetes strains, isolated from tidal flat sediment.</title>
        <authorList>
            <person name="Lu C."/>
        </authorList>
    </citation>
    <scope>NUCLEOTIDE SEQUENCE [LARGE SCALE GENOMIC DNA]</scope>
    <source>
        <strain evidence="8 9">SYSU T00b441</strain>
    </source>
</reference>